<dbReference type="InterPro" id="IPR026750">
    <property type="entry name" value="NTAN1"/>
</dbReference>
<dbReference type="GO" id="GO:0006511">
    <property type="term" value="P:ubiquitin-dependent protein catabolic process"/>
    <property type="evidence" value="ECO:0007669"/>
    <property type="project" value="TreeGrafter"/>
</dbReference>
<evidence type="ECO:0000313" key="1">
    <source>
        <dbReference type="EMBL" id="PKI71217.1"/>
    </source>
</evidence>
<dbReference type="GeneID" id="116207568"/>
<dbReference type="AlphaFoldDB" id="A0A2I0KRW9"/>
<dbReference type="OrthoDB" id="539995at2759"/>
<keyword evidence="2" id="KW-1185">Reference proteome</keyword>
<dbReference type="GO" id="GO:0008418">
    <property type="term" value="F:protein-N-terminal asparagine amidohydrolase activity"/>
    <property type="evidence" value="ECO:0007669"/>
    <property type="project" value="InterPro"/>
</dbReference>
<organism evidence="1 2">
    <name type="scientific">Punica granatum</name>
    <name type="common">Pomegranate</name>
    <dbReference type="NCBI Taxonomy" id="22663"/>
    <lineage>
        <taxon>Eukaryota</taxon>
        <taxon>Viridiplantae</taxon>
        <taxon>Streptophyta</taxon>
        <taxon>Embryophyta</taxon>
        <taxon>Tracheophyta</taxon>
        <taxon>Spermatophyta</taxon>
        <taxon>Magnoliopsida</taxon>
        <taxon>eudicotyledons</taxon>
        <taxon>Gunneridae</taxon>
        <taxon>Pentapetalae</taxon>
        <taxon>rosids</taxon>
        <taxon>malvids</taxon>
        <taxon>Myrtales</taxon>
        <taxon>Lythraceae</taxon>
        <taxon>Punica</taxon>
    </lineage>
</organism>
<dbReference type="PANTHER" id="PTHR12498:SF0">
    <property type="entry name" value="PROTEIN N-TERMINAL ASPARAGINE AMIDOHYDROLASE"/>
    <property type="match status" value="1"/>
</dbReference>
<accession>A0A2I0KRW9</accession>
<dbReference type="Proteomes" id="UP000233551">
    <property type="component" value="Unassembled WGS sequence"/>
</dbReference>
<sequence length="350" mass="39170">MIFIDGRPLMLASSSSSSPHPQGIEILNALMGHPTVLSSSHAFKDIPERKFTSSEESSSERPSQPNFVYLFQREYAAVDPAMVDFVGTDEATTCVGLAIRNRQSGMTSVAHMDSPDVVEIGLTQMLSLVVNNGSRAELDVHLIGGFEDAPAGVSNQVSRTGRPGKQVGYSLPLCIKIVESLWKRQEKFRIQTMFVLGHNTKRDAEGNAYPIFNGFLVETATGSVFPASFDGTSRCPDEIVRRIRVTACNDDPSWKGKLLETYDTLTDKFVVAPCCWSRHQLRIALTFYSLSDPEILFTCSTSPLAEGPDFVYNIRRQWDYLIKHPDWRMTFPEKQPRVFARTNRGGWMRC</sequence>
<gene>
    <name evidence="1" type="ORF">CRG98_008392</name>
</gene>
<proteinExistence type="predicted"/>
<dbReference type="GO" id="GO:0005634">
    <property type="term" value="C:nucleus"/>
    <property type="evidence" value="ECO:0007669"/>
    <property type="project" value="TreeGrafter"/>
</dbReference>
<dbReference type="Pfam" id="PF14736">
    <property type="entry name" value="N_Asn_amidohyd"/>
    <property type="match status" value="1"/>
</dbReference>
<evidence type="ECO:0000313" key="2">
    <source>
        <dbReference type="Proteomes" id="UP000233551"/>
    </source>
</evidence>
<protein>
    <submittedName>
        <fullName evidence="1">Uncharacterized protein</fullName>
    </submittedName>
</protein>
<name>A0A2I0KRW9_PUNGR</name>
<dbReference type="PANTHER" id="PTHR12498">
    <property type="entry name" value="N-TERMINAL ASPARAGINE AMIDOHYDROLASE"/>
    <property type="match status" value="1"/>
</dbReference>
<comment type="caution">
    <text evidence="1">The sequence shown here is derived from an EMBL/GenBank/DDBJ whole genome shotgun (WGS) entry which is preliminary data.</text>
</comment>
<reference evidence="1 2" key="1">
    <citation type="submission" date="2017-11" db="EMBL/GenBank/DDBJ databases">
        <title>De-novo sequencing of pomegranate (Punica granatum L.) genome.</title>
        <authorList>
            <person name="Akparov Z."/>
            <person name="Amiraslanov A."/>
            <person name="Hajiyeva S."/>
            <person name="Abbasov M."/>
            <person name="Kaur K."/>
            <person name="Hamwieh A."/>
            <person name="Solovyev V."/>
            <person name="Salamov A."/>
            <person name="Braich B."/>
            <person name="Kosarev P."/>
            <person name="Mahmoud A."/>
            <person name="Hajiyev E."/>
            <person name="Babayeva S."/>
            <person name="Izzatullayeva V."/>
            <person name="Mammadov A."/>
            <person name="Mammadov A."/>
            <person name="Sharifova S."/>
            <person name="Ojaghi J."/>
            <person name="Eynullazada K."/>
            <person name="Bayramov B."/>
            <person name="Abdulazimova A."/>
            <person name="Shahmuradov I."/>
        </authorList>
    </citation>
    <scope>NUCLEOTIDE SEQUENCE [LARGE SCALE GENOMIC DNA]</scope>
    <source>
        <strain evidence="2">cv. AG2017</strain>
        <tissue evidence="1">Leaf</tissue>
    </source>
</reference>
<dbReference type="EMBL" id="PGOL01000387">
    <property type="protein sequence ID" value="PKI71217.1"/>
    <property type="molecule type" value="Genomic_DNA"/>
</dbReference>
<dbReference type="STRING" id="22663.A0A2I0KRW9"/>